<dbReference type="InterPro" id="IPR001254">
    <property type="entry name" value="Trypsin_dom"/>
</dbReference>
<evidence type="ECO:0000313" key="5">
    <source>
        <dbReference type="EMBL" id="TCT20696.1"/>
    </source>
</evidence>
<dbReference type="InterPro" id="IPR050966">
    <property type="entry name" value="Glutamyl_endopeptidase"/>
</dbReference>
<feature type="chain" id="PRO_5020907516" evidence="3">
    <location>
        <begin position="28"/>
        <end position="409"/>
    </location>
</feature>
<organism evidence="5 6">
    <name type="scientific">Thiobaca trueperi</name>
    <dbReference type="NCBI Taxonomy" id="127458"/>
    <lineage>
        <taxon>Bacteria</taxon>
        <taxon>Pseudomonadati</taxon>
        <taxon>Pseudomonadota</taxon>
        <taxon>Gammaproteobacteria</taxon>
        <taxon>Chromatiales</taxon>
        <taxon>Chromatiaceae</taxon>
        <taxon>Thiobaca</taxon>
    </lineage>
</organism>
<dbReference type="InterPro" id="IPR009003">
    <property type="entry name" value="Peptidase_S1_PA"/>
</dbReference>
<dbReference type="GO" id="GO:0006508">
    <property type="term" value="P:proteolysis"/>
    <property type="evidence" value="ECO:0007669"/>
    <property type="project" value="InterPro"/>
</dbReference>
<evidence type="ECO:0000256" key="2">
    <source>
        <dbReference type="SAM" id="MobiDB-lite"/>
    </source>
</evidence>
<dbReference type="Pfam" id="PF00089">
    <property type="entry name" value="Trypsin"/>
    <property type="match status" value="1"/>
</dbReference>
<gene>
    <name evidence="5" type="ORF">EDC35_105135</name>
</gene>
<dbReference type="Proteomes" id="UP000295717">
    <property type="component" value="Unassembled WGS sequence"/>
</dbReference>
<evidence type="ECO:0000256" key="1">
    <source>
        <dbReference type="ARBA" id="ARBA00022729"/>
    </source>
</evidence>
<feature type="signal peptide" evidence="3">
    <location>
        <begin position="1"/>
        <end position="27"/>
    </location>
</feature>
<dbReference type="GO" id="GO:0004252">
    <property type="term" value="F:serine-type endopeptidase activity"/>
    <property type="evidence" value="ECO:0007669"/>
    <property type="project" value="InterPro"/>
</dbReference>
<dbReference type="InterPro" id="IPR043504">
    <property type="entry name" value="Peptidase_S1_PA_chymotrypsin"/>
</dbReference>
<comment type="caution">
    <text evidence="5">The sequence shown here is derived from an EMBL/GenBank/DDBJ whole genome shotgun (WGS) entry which is preliminary data.</text>
</comment>
<keyword evidence="1 3" id="KW-0732">Signal</keyword>
<reference evidence="5 6" key="1">
    <citation type="submission" date="2019-03" db="EMBL/GenBank/DDBJ databases">
        <title>Genomic Encyclopedia of Type Strains, Phase IV (KMG-IV): sequencing the most valuable type-strain genomes for metagenomic binning, comparative biology and taxonomic classification.</title>
        <authorList>
            <person name="Goeker M."/>
        </authorList>
    </citation>
    <scope>NUCLEOTIDE SEQUENCE [LARGE SCALE GENOMIC DNA]</scope>
    <source>
        <strain evidence="5 6">DSM 13587</strain>
    </source>
</reference>
<feature type="region of interest" description="Disordered" evidence="2">
    <location>
        <begin position="82"/>
        <end position="102"/>
    </location>
</feature>
<dbReference type="PROSITE" id="PS00134">
    <property type="entry name" value="TRYPSIN_HIS"/>
    <property type="match status" value="1"/>
</dbReference>
<dbReference type="EMBL" id="SMAO01000005">
    <property type="protein sequence ID" value="TCT20696.1"/>
    <property type="molecule type" value="Genomic_DNA"/>
</dbReference>
<accession>A0A4R3MYL6</accession>
<feature type="domain" description="Peptidase S1" evidence="4">
    <location>
        <begin position="167"/>
        <end position="375"/>
    </location>
</feature>
<protein>
    <submittedName>
        <fullName evidence="5">Trypsin</fullName>
    </submittedName>
</protein>
<evidence type="ECO:0000313" key="6">
    <source>
        <dbReference type="Proteomes" id="UP000295717"/>
    </source>
</evidence>
<evidence type="ECO:0000259" key="4">
    <source>
        <dbReference type="Pfam" id="PF00089"/>
    </source>
</evidence>
<proteinExistence type="predicted"/>
<name>A0A4R3MYL6_9GAMM</name>
<evidence type="ECO:0000256" key="3">
    <source>
        <dbReference type="SAM" id="SignalP"/>
    </source>
</evidence>
<dbReference type="InterPro" id="IPR018114">
    <property type="entry name" value="TRYPSIN_HIS"/>
</dbReference>
<sequence>MRNTLIKSAVMVTALSSVASFAPAVFADGATVQQQGQITTWSVPSQQANAAANSIDYASARAMPLPQANIDVSSHDLATEEEVGSFGSPGSVGGATGNGKQTPVRLVPKEQLNLNSLEVDESLDLGGVAPSEYGTGNLPFTTSRVDLVSSQNVSKLYPYSPAGKLFFKIGSSNYICSASLIKRGIAVTAAHCVSDFGKKKFFTSFSFVPAYYDGVAPYGAWSVTKVHVMASYFNGTDPCASGAKGVVCKNDIAVLQLTPKSGAYPGTQTGWYGYGWNGYGFTGSGFTVGKIALINQLGYPRSHDGGRRMQRTDSEGYISGSSNVNNTIWGSRQTGGSSGGPELVNLGISAVLSDGVTLGSEAGFNRVIGTTSWGYTNQAVKLQGASPFLSTNIVPLMNLACASNNPRCK</sequence>
<dbReference type="SUPFAM" id="SSF50494">
    <property type="entry name" value="Trypsin-like serine proteases"/>
    <property type="match status" value="1"/>
</dbReference>
<dbReference type="AlphaFoldDB" id="A0A4R3MYL6"/>
<dbReference type="PANTHER" id="PTHR15462">
    <property type="entry name" value="SERINE PROTEASE"/>
    <property type="match status" value="1"/>
</dbReference>
<dbReference type="Gene3D" id="2.40.10.10">
    <property type="entry name" value="Trypsin-like serine proteases"/>
    <property type="match status" value="2"/>
</dbReference>
<keyword evidence="6" id="KW-1185">Reference proteome</keyword>
<dbReference type="RefSeq" id="WP_207896189.1">
    <property type="nucleotide sequence ID" value="NZ_SMAO01000005.1"/>
</dbReference>